<sequence>MPQGKGRHGMFLVPVPQGYGSGGRRGSAAGWCSGIGGSWGAVHEGCDTDIYSCRTLDARHPSFAALPLRPSLPYPAVLAQKNPVPPPLLRALVFLVGRTVATLVGFGDDVLWLGELKMEEARSGLSFSSSFYSSFCAEELVP</sequence>
<organism evidence="1 2">
    <name type="scientific">Stylosanthes scabra</name>
    <dbReference type="NCBI Taxonomy" id="79078"/>
    <lineage>
        <taxon>Eukaryota</taxon>
        <taxon>Viridiplantae</taxon>
        <taxon>Streptophyta</taxon>
        <taxon>Embryophyta</taxon>
        <taxon>Tracheophyta</taxon>
        <taxon>Spermatophyta</taxon>
        <taxon>Magnoliopsida</taxon>
        <taxon>eudicotyledons</taxon>
        <taxon>Gunneridae</taxon>
        <taxon>Pentapetalae</taxon>
        <taxon>rosids</taxon>
        <taxon>fabids</taxon>
        <taxon>Fabales</taxon>
        <taxon>Fabaceae</taxon>
        <taxon>Papilionoideae</taxon>
        <taxon>50 kb inversion clade</taxon>
        <taxon>dalbergioids sensu lato</taxon>
        <taxon>Dalbergieae</taxon>
        <taxon>Pterocarpus clade</taxon>
        <taxon>Stylosanthes</taxon>
    </lineage>
</organism>
<reference evidence="1 2" key="1">
    <citation type="journal article" date="2023" name="Plants (Basel)">
        <title>Bridging the Gap: Combining Genomics and Transcriptomics Approaches to Understand Stylosanthes scabra, an Orphan Legume from the Brazilian Caatinga.</title>
        <authorList>
            <person name="Ferreira-Neto J.R.C."/>
            <person name="da Silva M.D."/>
            <person name="Binneck E."/>
            <person name="de Melo N.F."/>
            <person name="da Silva R.H."/>
            <person name="de Melo A.L.T.M."/>
            <person name="Pandolfi V."/>
            <person name="Bustamante F.O."/>
            <person name="Brasileiro-Vidal A.C."/>
            <person name="Benko-Iseppon A.M."/>
        </authorList>
    </citation>
    <scope>NUCLEOTIDE SEQUENCE [LARGE SCALE GENOMIC DNA]</scope>
    <source>
        <tissue evidence="1">Leaves</tissue>
    </source>
</reference>
<name>A0ABU6UM54_9FABA</name>
<keyword evidence="2" id="KW-1185">Reference proteome</keyword>
<comment type="caution">
    <text evidence="1">The sequence shown here is derived from an EMBL/GenBank/DDBJ whole genome shotgun (WGS) entry which is preliminary data.</text>
</comment>
<dbReference type="EMBL" id="JASCZI010121617">
    <property type="protein sequence ID" value="MED6162420.1"/>
    <property type="molecule type" value="Genomic_DNA"/>
</dbReference>
<gene>
    <name evidence="1" type="ORF">PIB30_070273</name>
</gene>
<dbReference type="Proteomes" id="UP001341840">
    <property type="component" value="Unassembled WGS sequence"/>
</dbReference>
<evidence type="ECO:0000313" key="2">
    <source>
        <dbReference type="Proteomes" id="UP001341840"/>
    </source>
</evidence>
<proteinExistence type="predicted"/>
<evidence type="ECO:0000313" key="1">
    <source>
        <dbReference type="EMBL" id="MED6162420.1"/>
    </source>
</evidence>
<protein>
    <submittedName>
        <fullName evidence="1">Uncharacterized protein</fullName>
    </submittedName>
</protein>
<accession>A0ABU6UM54</accession>